<organism evidence="3 4">
    <name type="scientific">Edaphochlamys debaryana</name>
    <dbReference type="NCBI Taxonomy" id="47281"/>
    <lineage>
        <taxon>Eukaryota</taxon>
        <taxon>Viridiplantae</taxon>
        <taxon>Chlorophyta</taxon>
        <taxon>core chlorophytes</taxon>
        <taxon>Chlorophyceae</taxon>
        <taxon>CS clade</taxon>
        <taxon>Chlamydomonadales</taxon>
        <taxon>Chlamydomonadales incertae sedis</taxon>
        <taxon>Edaphochlamys</taxon>
    </lineage>
</organism>
<feature type="region of interest" description="Disordered" evidence="2">
    <location>
        <begin position="2144"/>
        <end position="2170"/>
    </location>
</feature>
<feature type="compositionally biased region" description="Low complexity" evidence="2">
    <location>
        <begin position="871"/>
        <end position="883"/>
    </location>
</feature>
<feature type="coiled-coil region" evidence="1">
    <location>
        <begin position="95"/>
        <end position="162"/>
    </location>
</feature>
<feature type="compositionally biased region" description="Low complexity" evidence="2">
    <location>
        <begin position="2484"/>
        <end position="2494"/>
    </location>
</feature>
<feature type="region of interest" description="Disordered" evidence="2">
    <location>
        <begin position="710"/>
        <end position="734"/>
    </location>
</feature>
<feature type="region of interest" description="Disordered" evidence="2">
    <location>
        <begin position="1171"/>
        <end position="1195"/>
    </location>
</feature>
<protein>
    <submittedName>
        <fullName evidence="3">Uncharacterized protein</fullName>
    </submittedName>
</protein>
<feature type="compositionally biased region" description="Low complexity" evidence="2">
    <location>
        <begin position="2306"/>
        <end position="2324"/>
    </location>
</feature>
<feature type="compositionally biased region" description="Low complexity" evidence="2">
    <location>
        <begin position="2144"/>
        <end position="2155"/>
    </location>
</feature>
<feature type="compositionally biased region" description="Low complexity" evidence="2">
    <location>
        <begin position="899"/>
        <end position="917"/>
    </location>
</feature>
<feature type="compositionally biased region" description="Low complexity" evidence="2">
    <location>
        <begin position="1396"/>
        <end position="1406"/>
    </location>
</feature>
<keyword evidence="4" id="KW-1185">Reference proteome</keyword>
<feature type="region of interest" description="Disordered" evidence="2">
    <location>
        <begin position="597"/>
        <end position="640"/>
    </location>
</feature>
<feature type="compositionally biased region" description="Basic residues" evidence="2">
    <location>
        <begin position="2654"/>
        <end position="2667"/>
    </location>
</feature>
<name>A0A835XMV6_9CHLO</name>
<feature type="compositionally biased region" description="Low complexity" evidence="2">
    <location>
        <begin position="2268"/>
        <end position="2278"/>
    </location>
</feature>
<feature type="compositionally biased region" description="Low complexity" evidence="2">
    <location>
        <begin position="2878"/>
        <end position="2893"/>
    </location>
</feature>
<feature type="region of interest" description="Disordered" evidence="2">
    <location>
        <begin position="2866"/>
        <end position="2984"/>
    </location>
</feature>
<gene>
    <name evidence="3" type="ORF">HYH03_014365</name>
</gene>
<feature type="region of interest" description="Disordered" evidence="2">
    <location>
        <begin position="1774"/>
        <end position="1796"/>
    </location>
</feature>
<feature type="region of interest" description="Disordered" evidence="2">
    <location>
        <begin position="2268"/>
        <end position="2357"/>
    </location>
</feature>
<evidence type="ECO:0000313" key="4">
    <source>
        <dbReference type="Proteomes" id="UP000612055"/>
    </source>
</evidence>
<dbReference type="Proteomes" id="UP000612055">
    <property type="component" value="Unassembled WGS sequence"/>
</dbReference>
<dbReference type="OrthoDB" id="548851at2759"/>
<sequence length="3006" mass="293929">MSPRVSNHPSVAALYQYAQEVRTPASCRSRPATSETPTACADMVKALEGAVEGAEAEVTSEELAGSFGQWLTSMGMDASLLPEVALSKMRSLWEKAKEAIQLQALVEQLKESELQLAQQDAEDSARHVGLLLAENEDLQSAKARLQEQLMAAEERLVQLALAPTHTVLPPSPLILSEGDAAEPAFGAEASSSGTWPHHGVESFRAMASPVGFHAYSPAFGERHGDNDGAQGPISAPWADAVPSPQPQQWPEAEAFPASHALSPLQESTMQTTILSVSVGSALGGQRVSGPGSPSSSTASFAGRPAAAASATPGLSVISRSPEAMPFSAWAAGMDVLPTPPPQPFGASPSSASVGLSPMDVDDYAAASPIGELRSFGAGFGQASSPQMFGAGFGQASSTQVSGAAASHASSSPPSFGGFHASPGAVSGPGASPQPSAGLSVTSQWPQPVAFASWAAEQGEAPHDEALSAAMAASPGVMMSPPGLSPQASAGLSMVSQLPQPVAFSAWAMQPSPEPEPLSPSNSLLASPAPPPSASRQDLAASPDAAVVASAWDLSAASTPAGPFVNAASPSLPSEGVQSPALLSNPLFDFEGCSPAPSCGPTPLPQRVGSPVQATSPEPAYNMPSLPPTPVAEGGAEPSNPFAAAADADDSSMHVIDLGDRSSAFGDSVPALDNGSLPPFGDHDEGAWARQSANDLFGAMASPAGSYGAASPGPFGDMPTPVASRLSPPGWSGVEQAADEGIASRASSPHVHSLGSLPEMPAEEEAATAASPAGSCAAAPAPLGGSDLEAEAAVDAASSCKGSYPVQAEAAEPGLEQVPAALTAAEPFVPSSANASSAQSLPAESISFSGMGFNLRTAEEVEAGSTAESSDSRAGSPAASGGSARAEEPLAAELQSSVTSAAPQEEPPQEGAPSPGSPVQLEAHPSLPLPLSPLGAASIGTPSPVHGSGSERGRNQEVSFPALLASAPSLDPASASSSAAKAGALPGSAAAGLRGGSYPNTPYAAWPASPTSTIYATPLEAFATPTSLASFCSVARLTALRMYSALAPASGGIGMEGAAGESGPSPITFTLMVPPGGAATPGLAMGVPFGGFGANAGPAVEEGTPSPVLPGPANSAAAPGAYFGSPLPLMALTPVQLRALDNLADRFRESLSPPEAAALAPPVDAAAELATDARAEASTTTAAQQPRPAQSPAASARAPAGFAFAQLLAQLQSPLPAHHHRRSAAAAGAAGRAGPGVSRLAAASSAAAAMRPIGEALAAEAQAAARAPEQREAQAEAAAQAEAQEEAAVSEPAGAAPACAAAEADVGFGKLLAFLHAAGRPPAAAAAAAATNPAPHATNEAAATGADATEPAAPAESATATASEAAPTAADTAVAAAAAFSFAQLLAHLRSPLPQAGGARAQAARSSHGLHHPSPTAPQLVLAMPPSMDSPITAPNAGGPSDSPANSEAASFGFSTAAKQMSLRVTPSSTPGGQLRPVSFVHWAHDVPPAFRLESDARGGRAPPTTGSFSFGFGALGGGAAAGEDVTPAAHRYRSREEHAEASFGAPGLLQLGTSARPPGSVDELGQAPTVQHSPTITFALGTMPAAGSSPAFSFGGGAQRGGAFASPAFSFGAAGPAEAGTPVFGFSGPAGAVDAAGSPMFSFGLNPSGLTLAAVMAASPVFNLGQGHGQASPLSPAFSFGIGPAASAATAAFAASPVFGFVAPGPSSASPSSPAITFGAHLDAAAAAASGAALGSPAFGFAGSSPAFSFGHQLVTVPSAAATPAPVLARCSRPAALDGQDPSPRADAAGPGTSAMSPAPSLGMWAFMPQPAAGQGAASPSEMSFAFGPGRGDCAMGTPVWRQANGDGAAPDAAGAGAWEHSGGFSPTLFGMAVAGSPGDTPGVTGPLRQGTPPRAGASPAVVLAAPVPAPAVAAAAAHAAAQANFWGALLGALASPMPMRPRRHAHEDVQLGHLVQPSLAPQEQHEPPPASPAAADSPSLDTLAASTGVAESPGITQAGSATVDAAAEAASAATTFSFASAAAASAGASGALVVASPPGPPAMAEQDALPPPPAYEELPDLIARGLCLSASASLAVAASKLAQGAASNVSGAPSLTASAAAVHSAAPTCSSVGENGTPLAERLDPTGALLAAAAAIAAARASAGDDGAATPAGDRLFTPTRRRLPASASSCSGDADGAAAAGDGFFAAPASAEPLVLQSVSGSCSSGNDRGQAVYATQTAEPTPSRLNRTAASGIAGALSGLGAVSSVHDSPVHSFHASSVGSASAAAAHSPRATAHLPRASGEGADDTPPAEFKTPVSRRRTVSPRTSPDGDAGVAAAGSGSPQLHPVVVLRSPAPPSRTSSASPREGSAAAGQPLAAAADADAIEGAAEQALVMAEMGDVRESIKGFVSSASSTPQPALASAARSAAAANGDPAQRLDASVGSTGSISLGLGGGGACFSADAVQRLLNFAAEAAGDEEQSAAAASPADEQGQPQRAPPAAAPTGAPATSPALTKGTSLYDGLVPSPSPNGLLGVTPTFSYLRSGSAPATPLTAELASTCKSLAATLAAPGSASRAPPSAAAGAGGSSHLFWAPSASGPSAGPSGGRVTLETVNRRISANADLLLDFQGSPGRPLPGSVTGTILAAPRNSNSGSAPGLPIVSPARKAWSPGAHHHHHHPPHHRLQHGQQQQDPAAGHSTLTLTCTAPAAKPSGPAPTAAEKPAAAAQAAGMQAALAQRAPLARTQPGAIPASASGAAFAAGVSSAVATTAAAAVLHSAGTLPPAAHLPLSHRLGLWQVPGAPYGAAWGVPCPWPPGVQPPAGAAPVSAAAAAVVLPQAQPAAPARTAQPVGVAATPLPSAAVKPTLTSRDVQTTPGLELLATAKPADEDSPPQQPQPAAAKPAFRSRIPVPGAAPGPVPAAVPAARAPAPAPLPEPPRAAASADSDDEGSSLTTPGERVVRRRRLLTSAAAAGGPKRVPVPQRPPARAAAAPAGPGVAVGEDEVRRRAQVLGMRISPYLRPKKK</sequence>
<feature type="region of interest" description="Disordered" evidence="2">
    <location>
        <begin position="508"/>
        <end position="540"/>
    </location>
</feature>
<feature type="region of interest" description="Disordered" evidence="2">
    <location>
        <begin position="1396"/>
        <end position="1448"/>
    </location>
</feature>
<proteinExistence type="predicted"/>
<feature type="region of interest" description="Disordered" evidence="2">
    <location>
        <begin position="2460"/>
        <end position="2503"/>
    </location>
</feature>
<feature type="region of interest" description="Disordered" evidence="2">
    <location>
        <begin position="1263"/>
        <end position="1288"/>
    </location>
</feature>
<feature type="compositionally biased region" description="Low complexity" evidence="2">
    <location>
        <begin position="2340"/>
        <end position="2357"/>
    </location>
</feature>
<evidence type="ECO:0000313" key="3">
    <source>
        <dbReference type="EMBL" id="KAG2486993.1"/>
    </source>
</evidence>
<reference evidence="3" key="1">
    <citation type="journal article" date="2020" name="bioRxiv">
        <title>Comparative genomics of Chlamydomonas.</title>
        <authorList>
            <person name="Craig R.J."/>
            <person name="Hasan A.R."/>
            <person name="Ness R.W."/>
            <person name="Keightley P.D."/>
        </authorList>
    </citation>
    <scope>NUCLEOTIDE SEQUENCE</scope>
    <source>
        <strain evidence="3">CCAP 11/70</strain>
    </source>
</reference>
<feature type="region of interest" description="Disordered" evidence="2">
    <location>
        <begin position="1960"/>
        <end position="1980"/>
    </location>
</feature>
<feature type="region of interest" description="Disordered" evidence="2">
    <location>
        <begin position="403"/>
        <end position="442"/>
    </location>
</feature>
<evidence type="ECO:0000256" key="2">
    <source>
        <dbReference type="SAM" id="MobiDB-lite"/>
    </source>
</evidence>
<evidence type="ECO:0000256" key="1">
    <source>
        <dbReference type="SAM" id="Coils"/>
    </source>
</evidence>
<feature type="compositionally biased region" description="Low complexity" evidence="2">
    <location>
        <begin position="403"/>
        <end position="423"/>
    </location>
</feature>
<feature type="region of interest" description="Disordered" evidence="2">
    <location>
        <begin position="2628"/>
        <end position="2706"/>
    </location>
</feature>
<feature type="compositionally biased region" description="Low complexity" evidence="2">
    <location>
        <begin position="2697"/>
        <end position="2706"/>
    </location>
</feature>
<feature type="region of interest" description="Disordered" evidence="2">
    <location>
        <begin position="859"/>
        <end position="953"/>
    </location>
</feature>
<feature type="compositionally biased region" description="Polar residues" evidence="2">
    <location>
        <begin position="432"/>
        <end position="442"/>
    </location>
</feature>
<feature type="compositionally biased region" description="Low complexity" evidence="2">
    <location>
        <begin position="1274"/>
        <end position="1288"/>
    </location>
</feature>
<keyword evidence="1" id="KW-0175">Coiled coil</keyword>
<feature type="compositionally biased region" description="Low complexity" evidence="2">
    <location>
        <begin position="2955"/>
        <end position="2981"/>
    </location>
</feature>
<feature type="region of interest" description="Disordered" evidence="2">
    <location>
        <begin position="1327"/>
        <end position="1363"/>
    </location>
</feature>
<accession>A0A835XMV6</accession>
<comment type="caution">
    <text evidence="3">The sequence shown here is derived from an EMBL/GenBank/DDBJ whole genome shotgun (WGS) entry which is preliminary data.</text>
</comment>
<feature type="region of interest" description="Disordered" evidence="2">
    <location>
        <begin position="1538"/>
        <end position="1565"/>
    </location>
</feature>
<dbReference type="EMBL" id="JAEHOE010000103">
    <property type="protein sequence ID" value="KAG2486993.1"/>
    <property type="molecule type" value="Genomic_DNA"/>
</dbReference>